<feature type="region of interest" description="Disordered" evidence="1">
    <location>
        <begin position="35"/>
        <end position="57"/>
    </location>
</feature>
<organism evidence="2 3">
    <name type="scientific">Ricinus communis</name>
    <name type="common">Castor bean</name>
    <dbReference type="NCBI Taxonomy" id="3988"/>
    <lineage>
        <taxon>Eukaryota</taxon>
        <taxon>Viridiplantae</taxon>
        <taxon>Streptophyta</taxon>
        <taxon>Embryophyta</taxon>
        <taxon>Tracheophyta</taxon>
        <taxon>Spermatophyta</taxon>
        <taxon>Magnoliopsida</taxon>
        <taxon>eudicotyledons</taxon>
        <taxon>Gunneridae</taxon>
        <taxon>Pentapetalae</taxon>
        <taxon>rosids</taxon>
        <taxon>fabids</taxon>
        <taxon>Malpighiales</taxon>
        <taxon>Euphorbiaceae</taxon>
        <taxon>Acalyphoideae</taxon>
        <taxon>Acalypheae</taxon>
        <taxon>Ricinus</taxon>
    </lineage>
</organism>
<keyword evidence="3" id="KW-1185">Reference proteome</keyword>
<dbReference type="Proteomes" id="UP000008311">
    <property type="component" value="Unassembled WGS sequence"/>
</dbReference>
<reference evidence="3" key="1">
    <citation type="journal article" date="2010" name="Nat. Biotechnol.">
        <title>Draft genome sequence of the oilseed species Ricinus communis.</title>
        <authorList>
            <person name="Chan A.P."/>
            <person name="Crabtree J."/>
            <person name="Zhao Q."/>
            <person name="Lorenzi H."/>
            <person name="Orvis J."/>
            <person name="Puiu D."/>
            <person name="Melake-Berhan A."/>
            <person name="Jones K.M."/>
            <person name="Redman J."/>
            <person name="Chen G."/>
            <person name="Cahoon E.B."/>
            <person name="Gedil M."/>
            <person name="Stanke M."/>
            <person name="Haas B.J."/>
            <person name="Wortman J.R."/>
            <person name="Fraser-Liggett C.M."/>
            <person name="Ravel J."/>
            <person name="Rabinowicz P.D."/>
        </authorList>
    </citation>
    <scope>NUCLEOTIDE SEQUENCE [LARGE SCALE GENOMIC DNA]</scope>
    <source>
        <strain evidence="3">cv. Hale</strain>
    </source>
</reference>
<sequence length="57" mass="6379">MPMPDAPVQTGRGGRLKHVNLQLLRIRDAARAADEGIRRKREERAGWLSTRRTAATA</sequence>
<feature type="non-terminal residue" evidence="2">
    <location>
        <position position="57"/>
    </location>
</feature>
<gene>
    <name evidence="2" type="ORF">RCOM_2131240</name>
</gene>
<dbReference type="EMBL" id="EQ998282">
    <property type="protein sequence ID" value="EEF21971.1"/>
    <property type="molecule type" value="Genomic_DNA"/>
</dbReference>
<protein>
    <submittedName>
        <fullName evidence="2">Uncharacterized protein</fullName>
    </submittedName>
</protein>
<proteinExistence type="predicted"/>
<feature type="compositionally biased region" description="Basic and acidic residues" evidence="1">
    <location>
        <begin position="35"/>
        <end position="45"/>
    </location>
</feature>
<evidence type="ECO:0000313" key="3">
    <source>
        <dbReference type="Proteomes" id="UP000008311"/>
    </source>
</evidence>
<dbReference type="AlphaFoldDB" id="B9TQ94"/>
<evidence type="ECO:0000313" key="2">
    <source>
        <dbReference type="EMBL" id="EEF21971.1"/>
    </source>
</evidence>
<dbReference type="InParanoid" id="B9TQ94"/>
<evidence type="ECO:0000256" key="1">
    <source>
        <dbReference type="SAM" id="MobiDB-lite"/>
    </source>
</evidence>
<accession>B9TQ94</accession>
<name>B9TQ94_RICCO</name>